<dbReference type="InterPro" id="IPR038257">
    <property type="entry name" value="CRISPR-assoc_Cas3_HD_sf"/>
</dbReference>
<dbReference type="STRING" id="1349767.GJA_3181"/>
<dbReference type="PANTHER" id="PTHR47963:SF9">
    <property type="entry name" value="CRISPR-ASSOCIATED ENDONUCLEASE_HELICASE CAS3"/>
    <property type="match status" value="1"/>
</dbReference>
<proteinExistence type="predicted"/>
<dbReference type="InterPro" id="IPR027417">
    <property type="entry name" value="P-loop_NTPase"/>
</dbReference>
<dbReference type="Gene3D" id="1.10.3210.30">
    <property type="match status" value="1"/>
</dbReference>
<evidence type="ECO:0000256" key="4">
    <source>
        <dbReference type="ARBA" id="ARBA00022840"/>
    </source>
</evidence>
<keyword evidence="8" id="KW-1185">Reference proteome</keyword>
<evidence type="ECO:0000256" key="1">
    <source>
        <dbReference type="ARBA" id="ARBA00022741"/>
    </source>
</evidence>
<gene>
    <name evidence="7" type="primary">cas3</name>
    <name evidence="7" type="ORF">GJA_3181</name>
</gene>
<dbReference type="GO" id="GO:0005524">
    <property type="term" value="F:ATP binding"/>
    <property type="evidence" value="ECO:0007669"/>
    <property type="project" value="UniProtKB-KW"/>
</dbReference>
<keyword evidence="2" id="KW-0378">Hydrolase</keyword>
<keyword evidence="5" id="KW-0051">Antiviral defense</keyword>
<accession>W0V8X5</accession>
<dbReference type="Proteomes" id="UP000027604">
    <property type="component" value="Chromosome I"/>
</dbReference>
<dbReference type="Pfam" id="PF22590">
    <property type="entry name" value="Cas3-like_C_2"/>
    <property type="match status" value="1"/>
</dbReference>
<dbReference type="eggNOG" id="COG1203">
    <property type="taxonomic scope" value="Bacteria"/>
</dbReference>
<dbReference type="KEGG" id="jag:GJA_3181"/>
<evidence type="ECO:0000313" key="7">
    <source>
        <dbReference type="EMBL" id="CDG83803.1"/>
    </source>
</evidence>
<keyword evidence="1" id="KW-0547">Nucleotide-binding</keyword>
<dbReference type="InterPro" id="IPR050547">
    <property type="entry name" value="DEAD_box_RNA_helicases"/>
</dbReference>
<protein>
    <submittedName>
        <fullName evidence="7">CRISPR-associated helicase Cas3</fullName>
    </submittedName>
</protein>
<dbReference type="AlphaFoldDB" id="W0V8X5"/>
<evidence type="ECO:0000256" key="2">
    <source>
        <dbReference type="ARBA" id="ARBA00022801"/>
    </source>
</evidence>
<sequence>MLSWWFSGVTILADWIGSDTNFFQYHDQPSDLDQYWRAVQKIAGKALQHSGVLRSGTATGKRLTDFFPYIKEASPLQAWAASVDIPVVPQLYLMEDVTGAGKTEAAMILAYRLMAQGLADGFFIGLPTMSTANAMYQRVSDVYRQLFAGDASLSLGHGFKKLVEEFAASVLPADTPENDKAQLDETATARCTAWLADHNKRTLLAPAGVGTVDQVLLAVLHSKHQSLRLLGLFGKVLIIDEVHACDAYMLRVLCIVLQFHARSGGSVILLSATLPNAMKQTLLDAYAVGRNQASAPAVSSSAYPLATRWHDGQPDLLEAPLKSRDNVSRTVQVHYEADPEKIFAHINAALQQGLCVGWIRNTVADAMEAYARLSLNVEPEKITLFHARFALRDRLNKEEQVLACFGNNSTADQRKGRLMIATQVAEQSLDVDFDVLITDLAPIDRVLQRAGRLQRHVRDKYGNRLREKDALDQRAAPCLWVYGPSWTEQPPADWYGAVFKKGQYVYDHHGQLWLSAKVLQKGSFSMPAQGRELIEAVYSDAEMLPDSLLKNASKAQGQEMSEASIAQQNTLNLENGYQRGEIGDWWSEAKTPSRLGAATMDVMLAKWADGKLLRWDAGPWPYSMVKVAAHLLAKAELPSQAAQEAAYLALKQTLPSQGEWCVLLPLSPGADGVWQGQGWTAGNEKKKESPKLLTWLYDADFGLRLQESTDSATTPD</sequence>
<organism evidence="7 8">
    <name type="scientific">Janthinobacterium agaricidamnosum NBRC 102515 = DSM 9628</name>
    <dbReference type="NCBI Taxonomy" id="1349767"/>
    <lineage>
        <taxon>Bacteria</taxon>
        <taxon>Pseudomonadati</taxon>
        <taxon>Pseudomonadota</taxon>
        <taxon>Betaproteobacteria</taxon>
        <taxon>Burkholderiales</taxon>
        <taxon>Oxalobacteraceae</taxon>
        <taxon>Janthinobacterium</taxon>
    </lineage>
</organism>
<reference evidence="7 8" key="1">
    <citation type="journal article" date="2015" name="Genome Announc.">
        <title>Genome Sequence of Mushroom Soft-Rot Pathogen Janthinobacterium agaricidamnosum.</title>
        <authorList>
            <person name="Graupner K."/>
            <person name="Lackner G."/>
            <person name="Hertweck C."/>
        </authorList>
    </citation>
    <scope>NUCLEOTIDE SEQUENCE [LARGE SCALE GENOMIC DNA]</scope>
    <source>
        <strain evidence="8">NBRC 102515 / DSM 9628</strain>
    </source>
</reference>
<dbReference type="GO" id="GO:0003723">
    <property type="term" value="F:RNA binding"/>
    <property type="evidence" value="ECO:0007669"/>
    <property type="project" value="TreeGrafter"/>
</dbReference>
<dbReference type="GO" id="GO:0051607">
    <property type="term" value="P:defense response to virus"/>
    <property type="evidence" value="ECO:0007669"/>
    <property type="project" value="UniProtKB-KW"/>
</dbReference>
<name>W0V8X5_9BURK</name>
<keyword evidence="3" id="KW-0347">Helicase</keyword>
<dbReference type="InterPro" id="IPR054712">
    <property type="entry name" value="Cas3-like_dom"/>
</dbReference>
<dbReference type="PATRIC" id="fig|1349767.4.peg.4973"/>
<dbReference type="HOGENOM" id="CLU_013924_2_0_4"/>
<dbReference type="GO" id="GO:0003724">
    <property type="term" value="F:RNA helicase activity"/>
    <property type="evidence" value="ECO:0007669"/>
    <property type="project" value="TreeGrafter"/>
</dbReference>
<dbReference type="GO" id="GO:0016787">
    <property type="term" value="F:hydrolase activity"/>
    <property type="evidence" value="ECO:0007669"/>
    <property type="project" value="UniProtKB-KW"/>
</dbReference>
<dbReference type="InterPro" id="IPR006474">
    <property type="entry name" value="Helicase_Cas3_CRISPR-ass_core"/>
</dbReference>
<dbReference type="EMBL" id="HG322949">
    <property type="protein sequence ID" value="CDG83803.1"/>
    <property type="molecule type" value="Genomic_DNA"/>
</dbReference>
<evidence type="ECO:0000313" key="8">
    <source>
        <dbReference type="Proteomes" id="UP000027604"/>
    </source>
</evidence>
<evidence type="ECO:0000259" key="6">
    <source>
        <dbReference type="Pfam" id="PF22590"/>
    </source>
</evidence>
<keyword evidence="4" id="KW-0067">ATP-binding</keyword>
<dbReference type="NCBIfam" id="TIGR01587">
    <property type="entry name" value="cas3_core"/>
    <property type="match status" value="1"/>
</dbReference>
<dbReference type="Gene3D" id="3.40.50.300">
    <property type="entry name" value="P-loop containing nucleotide triphosphate hydrolases"/>
    <property type="match status" value="2"/>
</dbReference>
<feature type="domain" description="CRISPR-associated nuclease/helicase Cas3" evidence="6">
    <location>
        <begin position="353"/>
        <end position="457"/>
    </location>
</feature>
<evidence type="ECO:0000256" key="5">
    <source>
        <dbReference type="ARBA" id="ARBA00023118"/>
    </source>
</evidence>
<dbReference type="SUPFAM" id="SSF52540">
    <property type="entry name" value="P-loop containing nucleoside triphosphate hydrolases"/>
    <property type="match status" value="1"/>
</dbReference>
<dbReference type="PANTHER" id="PTHR47963">
    <property type="entry name" value="DEAD-BOX ATP-DEPENDENT RNA HELICASE 47, MITOCHONDRIAL"/>
    <property type="match status" value="1"/>
</dbReference>
<evidence type="ECO:0000256" key="3">
    <source>
        <dbReference type="ARBA" id="ARBA00022806"/>
    </source>
</evidence>